<proteinExistence type="predicted"/>
<dbReference type="EMBL" id="WKLP01000039">
    <property type="protein sequence ID" value="MRY13993.1"/>
    <property type="molecule type" value="Genomic_DNA"/>
</dbReference>
<dbReference type="RefSeq" id="WP_010803024.1">
    <property type="nucleotide sequence ID" value="NZ_CAJSYT010000003.1"/>
</dbReference>
<dbReference type="Pfam" id="PF03060">
    <property type="entry name" value="NMO"/>
    <property type="match status" value="2"/>
</dbReference>
<dbReference type="InterPro" id="IPR013785">
    <property type="entry name" value="Aldolase_TIM"/>
</dbReference>
<accession>A0A6G1ZJ47</accession>
<organism evidence="1">
    <name type="scientific">Parabacteroides goldsteinii</name>
    <dbReference type="NCBI Taxonomy" id="328812"/>
    <lineage>
        <taxon>Bacteria</taxon>
        <taxon>Pseudomonadati</taxon>
        <taxon>Bacteroidota</taxon>
        <taxon>Bacteroidia</taxon>
        <taxon>Bacteroidales</taxon>
        <taxon>Tannerellaceae</taxon>
        <taxon>Parabacteroides</taxon>
    </lineage>
</organism>
<dbReference type="PANTHER" id="PTHR32332:SF18">
    <property type="entry name" value="2-NITROPROPANE DIOXYGENASE"/>
    <property type="match status" value="1"/>
</dbReference>
<dbReference type="Gene3D" id="3.20.20.70">
    <property type="entry name" value="Aldolase class I"/>
    <property type="match status" value="2"/>
</dbReference>
<dbReference type="SUPFAM" id="SSF51412">
    <property type="entry name" value="Inosine monophosphate dehydrogenase (IMPDH)"/>
    <property type="match status" value="1"/>
</dbReference>
<comment type="caution">
    <text evidence="1">The sequence shown here is derived from an EMBL/GenBank/DDBJ whole genome shotgun (WGS) entry which is preliminary data.</text>
</comment>
<gene>
    <name evidence="1" type="ORF">GKE01_21400</name>
</gene>
<dbReference type="PANTHER" id="PTHR32332">
    <property type="entry name" value="2-NITROPROPANE DIOXYGENASE"/>
    <property type="match status" value="1"/>
</dbReference>
<name>A0A6G1ZJ47_9BACT</name>
<protein>
    <recommendedName>
        <fullName evidence="2">Nitronate monooxygenase domain-containing protein</fullName>
    </recommendedName>
</protein>
<sequence>MRTLQIGNLILRLPIIQGGMGVGVSLSGLAAAVANEGGIGVISATGLSLLYAKASDSFVEAGGIYTGEDMYRILEMGTSSIQMGTRFVTTTECDAADAFKNQKHQ</sequence>
<reference evidence="1" key="1">
    <citation type="journal article" date="2019" name="Nat. Med.">
        <title>A library of human gut bacterial isolates paired with longitudinal multiomics data enables mechanistic microbiome research.</title>
        <authorList>
            <person name="Poyet M."/>
            <person name="Groussin M."/>
            <person name="Gibbons S.M."/>
            <person name="Avila-Pacheco J."/>
            <person name="Jiang X."/>
            <person name="Kearney S.M."/>
            <person name="Perrotta A.R."/>
            <person name="Berdy B."/>
            <person name="Zhao S."/>
            <person name="Lieberman T.D."/>
            <person name="Swanson P.K."/>
            <person name="Smith M."/>
            <person name="Roesemann S."/>
            <person name="Alexander J.E."/>
            <person name="Rich S.A."/>
            <person name="Livny J."/>
            <person name="Vlamakis H."/>
            <person name="Clish C."/>
            <person name="Bullock K."/>
            <person name="Deik A."/>
            <person name="Scott J."/>
            <person name="Pierce K.A."/>
            <person name="Xavier R.J."/>
            <person name="Alm E.J."/>
        </authorList>
    </citation>
    <scope>NUCLEOTIDE SEQUENCE</scope>
    <source>
        <strain evidence="1">BIOML-A4</strain>
    </source>
</reference>
<evidence type="ECO:0000313" key="1">
    <source>
        <dbReference type="EMBL" id="MRY13993.1"/>
    </source>
</evidence>
<dbReference type="AlphaFoldDB" id="A0A6G1ZJ47"/>
<evidence type="ECO:0008006" key="2">
    <source>
        <dbReference type="Google" id="ProtNLM"/>
    </source>
</evidence>